<keyword evidence="2" id="KW-1133">Transmembrane helix</keyword>
<dbReference type="EMBL" id="JBHSLN010000023">
    <property type="protein sequence ID" value="MFC5297977.1"/>
    <property type="molecule type" value="Genomic_DNA"/>
</dbReference>
<gene>
    <name evidence="4" type="ORF">ACFPK8_10690</name>
</gene>
<dbReference type="Pfam" id="PF13462">
    <property type="entry name" value="Thioredoxin_4"/>
    <property type="match status" value="1"/>
</dbReference>
<feature type="region of interest" description="Disordered" evidence="1">
    <location>
        <begin position="1"/>
        <end position="33"/>
    </location>
</feature>
<evidence type="ECO:0000256" key="2">
    <source>
        <dbReference type="SAM" id="Phobius"/>
    </source>
</evidence>
<evidence type="ECO:0000313" key="4">
    <source>
        <dbReference type="EMBL" id="MFC5297977.1"/>
    </source>
</evidence>
<dbReference type="SUPFAM" id="SSF52833">
    <property type="entry name" value="Thioredoxin-like"/>
    <property type="match status" value="1"/>
</dbReference>
<organism evidence="4 5">
    <name type="scientific">Brachybacterium tyrofermentans</name>
    <dbReference type="NCBI Taxonomy" id="47848"/>
    <lineage>
        <taxon>Bacteria</taxon>
        <taxon>Bacillati</taxon>
        <taxon>Actinomycetota</taxon>
        <taxon>Actinomycetes</taxon>
        <taxon>Micrococcales</taxon>
        <taxon>Dermabacteraceae</taxon>
        <taxon>Brachybacterium</taxon>
    </lineage>
</organism>
<proteinExistence type="predicted"/>
<dbReference type="InterPro" id="IPR012336">
    <property type="entry name" value="Thioredoxin-like_fold"/>
</dbReference>
<sequence length="277" mass="29843">MAASGSSKSTPSKSAQERREAQREALRQQRQNELRRQRTVRTVVIAVIVVVALAIATGLGVLIYRSAQPEGPVAVPQSMSEDQPYLTFGAPEDSGKPVLEMHLDFMCPICGQFEEINGKDVQKMVDDEEVTLHLVPRRLLDSASTTGDYSTRTAAAMVAVYEEDPDQAMAFMQLLFANQPAENSAGLTDDQIWAYAKEAGASEDVKATIDAKTYQPWVRKVAEPYAKDKTEGTPYVEIDGTQFQDWVTPGALREAVLAAGGKSAASDAGGASDAGQG</sequence>
<comment type="caution">
    <text evidence="4">The sequence shown here is derived from an EMBL/GenBank/DDBJ whole genome shotgun (WGS) entry which is preliminary data.</text>
</comment>
<feature type="domain" description="Thioredoxin-like fold" evidence="3">
    <location>
        <begin position="97"/>
        <end position="256"/>
    </location>
</feature>
<dbReference type="InterPro" id="IPR036249">
    <property type="entry name" value="Thioredoxin-like_sf"/>
</dbReference>
<dbReference type="RefSeq" id="WP_343923519.1">
    <property type="nucleotide sequence ID" value="NZ_BAAAIR010000034.1"/>
</dbReference>
<keyword evidence="5" id="KW-1185">Reference proteome</keyword>
<keyword evidence="2" id="KW-0812">Transmembrane</keyword>
<name>A0ABW0FF03_9MICO</name>
<accession>A0ABW0FF03</accession>
<dbReference type="Proteomes" id="UP001595937">
    <property type="component" value="Unassembled WGS sequence"/>
</dbReference>
<evidence type="ECO:0000313" key="5">
    <source>
        <dbReference type="Proteomes" id="UP001595937"/>
    </source>
</evidence>
<feature type="compositionally biased region" description="Basic and acidic residues" evidence="1">
    <location>
        <begin position="15"/>
        <end position="33"/>
    </location>
</feature>
<reference evidence="5" key="1">
    <citation type="journal article" date="2019" name="Int. J. Syst. Evol. Microbiol.">
        <title>The Global Catalogue of Microorganisms (GCM) 10K type strain sequencing project: providing services to taxonomists for standard genome sequencing and annotation.</title>
        <authorList>
            <consortium name="The Broad Institute Genomics Platform"/>
            <consortium name="The Broad Institute Genome Sequencing Center for Infectious Disease"/>
            <person name="Wu L."/>
            <person name="Ma J."/>
        </authorList>
    </citation>
    <scope>NUCLEOTIDE SEQUENCE [LARGE SCALE GENOMIC DNA]</scope>
    <source>
        <strain evidence="5">CGMCC 1.16455</strain>
    </source>
</reference>
<feature type="region of interest" description="Disordered" evidence="1">
    <location>
        <begin position="258"/>
        <end position="277"/>
    </location>
</feature>
<keyword evidence="2" id="KW-0472">Membrane</keyword>
<feature type="transmembrane region" description="Helical" evidence="2">
    <location>
        <begin position="43"/>
        <end position="64"/>
    </location>
</feature>
<dbReference type="Gene3D" id="3.40.30.10">
    <property type="entry name" value="Glutaredoxin"/>
    <property type="match status" value="1"/>
</dbReference>
<evidence type="ECO:0000259" key="3">
    <source>
        <dbReference type="Pfam" id="PF13462"/>
    </source>
</evidence>
<evidence type="ECO:0000256" key="1">
    <source>
        <dbReference type="SAM" id="MobiDB-lite"/>
    </source>
</evidence>
<dbReference type="GeneID" id="303297038"/>
<feature type="compositionally biased region" description="Low complexity" evidence="1">
    <location>
        <begin position="1"/>
        <end position="14"/>
    </location>
</feature>
<protein>
    <submittedName>
        <fullName evidence="4">DsbA family protein</fullName>
    </submittedName>
</protein>